<dbReference type="RefSeq" id="WP_042734561.1">
    <property type="nucleotide sequence ID" value="NZ_CP010848.1"/>
</dbReference>
<dbReference type="Proteomes" id="UP000237966">
    <property type="component" value="Unassembled WGS sequence"/>
</dbReference>
<dbReference type="InterPro" id="IPR017853">
    <property type="entry name" value="GH"/>
</dbReference>
<dbReference type="InterPro" id="IPR002477">
    <property type="entry name" value="Peptidoglycan-bd-like"/>
</dbReference>
<proteinExistence type="predicted"/>
<evidence type="ECO:0000259" key="1">
    <source>
        <dbReference type="Pfam" id="PF01471"/>
    </source>
</evidence>
<dbReference type="Gene3D" id="3.20.20.80">
    <property type="entry name" value="Glycosidases"/>
    <property type="match status" value="1"/>
</dbReference>
<evidence type="ECO:0000313" key="4">
    <source>
        <dbReference type="Proteomes" id="UP000237966"/>
    </source>
</evidence>
<dbReference type="Gene3D" id="1.10.101.10">
    <property type="entry name" value="PGBD-like superfamily/PGBD"/>
    <property type="match status" value="1"/>
</dbReference>
<dbReference type="InterPro" id="IPR036366">
    <property type="entry name" value="PGBDSf"/>
</dbReference>
<dbReference type="EMBL" id="PSWU01000007">
    <property type="protein sequence ID" value="PPI15178.1"/>
    <property type="molecule type" value="Genomic_DNA"/>
</dbReference>
<dbReference type="SUPFAM" id="SSF51445">
    <property type="entry name" value="(Trans)glycosidases"/>
    <property type="match status" value="1"/>
</dbReference>
<name>A0A2S5Y6X3_9MICO</name>
<feature type="domain" description="Peptidoglycan binding-like" evidence="1">
    <location>
        <begin position="234"/>
        <end position="284"/>
    </location>
</feature>
<dbReference type="Pfam" id="PF01471">
    <property type="entry name" value="PG_binding_1"/>
    <property type="match status" value="1"/>
</dbReference>
<dbReference type="InterPro" id="IPR015020">
    <property type="entry name" value="Rv2525c-like_Glyco_Hydro-like"/>
</dbReference>
<dbReference type="AlphaFoldDB" id="A0A2S5Y6X3"/>
<dbReference type="KEGG" id="rtc:APU90_01130"/>
<evidence type="ECO:0000313" key="3">
    <source>
        <dbReference type="EMBL" id="PPI15178.1"/>
    </source>
</evidence>
<organism evidence="3 4">
    <name type="scientific">Rathayibacter toxicus</name>
    <dbReference type="NCBI Taxonomy" id="145458"/>
    <lineage>
        <taxon>Bacteria</taxon>
        <taxon>Bacillati</taxon>
        <taxon>Actinomycetota</taxon>
        <taxon>Actinomycetes</taxon>
        <taxon>Micrococcales</taxon>
        <taxon>Microbacteriaceae</taxon>
        <taxon>Rathayibacter</taxon>
    </lineage>
</organism>
<reference evidence="3 4" key="1">
    <citation type="submission" date="2018-02" db="EMBL/GenBank/DDBJ databases">
        <title>Bacteriophage NCPPB3778 and a type I-E CRISPR drive the evolution of the US Biological Select Agent, Rathayibacter toxicus.</title>
        <authorList>
            <person name="Davis E.W.II."/>
            <person name="Tabima J.F."/>
            <person name="Weisberg A.J."/>
            <person name="Lopes L.D."/>
            <person name="Wiseman M.S."/>
            <person name="Wiseman M.S."/>
            <person name="Pupko T."/>
            <person name="Belcher M.S."/>
            <person name="Sechler A.J."/>
            <person name="Tancos M.A."/>
            <person name="Schroeder B.K."/>
            <person name="Murray T.D."/>
            <person name="Luster D.G."/>
            <person name="Schneider W.L."/>
            <person name="Rogers E."/>
            <person name="Andreote F.D."/>
            <person name="Grunwald N.J."/>
            <person name="Putnam M.L."/>
            <person name="Chang J.H."/>
        </authorList>
    </citation>
    <scope>NUCLEOTIDE SEQUENCE [LARGE SCALE GENOMIC DNA]</scope>
    <source>
        <strain evidence="3 4">FH99</strain>
    </source>
</reference>
<dbReference type="InterPro" id="IPR036365">
    <property type="entry name" value="PGBD-like_sf"/>
</dbReference>
<protein>
    <submittedName>
        <fullName evidence="3">DUF1906 domain-containing protein</fullName>
    </submittedName>
</protein>
<feature type="domain" description="Rv2525c-like glycoside hydrolase-like" evidence="2">
    <location>
        <begin position="315"/>
        <end position="503"/>
    </location>
</feature>
<gene>
    <name evidence="3" type="ORF">C5C51_05120</name>
</gene>
<comment type="caution">
    <text evidence="3">The sequence shown here is derived from an EMBL/GenBank/DDBJ whole genome shotgun (WGS) entry which is preliminary data.</text>
</comment>
<dbReference type="SUPFAM" id="SSF47090">
    <property type="entry name" value="PGBD-like"/>
    <property type="match status" value="1"/>
</dbReference>
<accession>A0A2S5Y6X3</accession>
<dbReference type="Pfam" id="PF08924">
    <property type="entry name" value="Rv2525c_GlyHyd-like"/>
    <property type="match status" value="1"/>
</dbReference>
<sequence>MVDVWVQNAQKWVNERYGKVPGFTPAPTDGKAGVDTIKALTRALQHELGITDLSDEFGPKTFSILTSKYPTVSSTTDNDGIRGIVQAALWCKGFSGMAIKDGKWTVWDSTTKTSVANFRANMGFSAEPIIFPKLFKSLLTTHSAVAVSGGSALVRSIQQSLNGRYAGRQDYSLVPCDGVYSGDVQEALIYAVQYEVGLADGTANGFLGSATKAGLQSEAAHLVQGSTDSSHYFVHLFQAALTFNKYYNGPYDGIFSAKIVEIVKSLQEAALLPQTGEADRKTWASVLVSTGDSERMDSAKAVDCITTITTENAKTLKAAGYAIVGRYLTNTPNVDDPTDKNIKPGELATIFANDLSVFPIFQEGGTESSFFTYEKGKIAAERAHNAALSYGFLPGTTIYFAVDFDASEDDVYSNIVPFFQGIKDKWAECPSLGQYKVGIYGVRNACSIVSEKGLASLSYVSDMSYTWRGNIGFTLPKNWAFDQIKEYPIGSGDGKINIDKNIVSGRDSGQKSVKVPQ</sequence>
<dbReference type="OrthoDB" id="1795295at2"/>
<dbReference type="GeneID" id="93667290"/>
<dbReference type="CDD" id="cd06418">
    <property type="entry name" value="GH25_BacA-like"/>
    <property type="match status" value="1"/>
</dbReference>
<evidence type="ECO:0000259" key="2">
    <source>
        <dbReference type="Pfam" id="PF08924"/>
    </source>
</evidence>